<accession>A0AAU9JEU3</accession>
<dbReference type="PANTHER" id="PTHR46491:SF3">
    <property type="entry name" value="CDGSH IRON-SULFUR DOMAIN-CONTAINING PROTEIN 3, MITOCHONDRIAL"/>
    <property type="match status" value="1"/>
</dbReference>
<dbReference type="InterPro" id="IPR042216">
    <property type="entry name" value="MitoNEET_CISD"/>
</dbReference>
<dbReference type="Pfam" id="PF09360">
    <property type="entry name" value="zf-CDGSH"/>
    <property type="match status" value="1"/>
</dbReference>
<evidence type="ECO:0000256" key="4">
    <source>
        <dbReference type="ARBA" id="ARBA00023014"/>
    </source>
</evidence>
<keyword evidence="3" id="KW-0408">Iron</keyword>
<keyword evidence="8" id="KW-1185">Reference proteome</keyword>
<evidence type="ECO:0000256" key="1">
    <source>
        <dbReference type="ARBA" id="ARBA00022714"/>
    </source>
</evidence>
<keyword evidence="1" id="KW-0001">2Fe-2S</keyword>
<comment type="caution">
    <text evidence="7">The sequence shown here is derived from an EMBL/GenBank/DDBJ whole genome shotgun (WGS) entry which is preliminary data.</text>
</comment>
<dbReference type="AlphaFoldDB" id="A0AAU9JEU3"/>
<comment type="cofactor">
    <cofactor evidence="5">
        <name>[2Fe-2S] cluster</name>
        <dbReference type="ChEBI" id="CHEBI:190135"/>
    </cofactor>
</comment>
<feature type="domain" description="Iron-binding zinc finger CDGSH type" evidence="6">
    <location>
        <begin position="50"/>
        <end position="89"/>
    </location>
</feature>
<evidence type="ECO:0000256" key="2">
    <source>
        <dbReference type="ARBA" id="ARBA00022723"/>
    </source>
</evidence>
<dbReference type="InterPro" id="IPR018967">
    <property type="entry name" value="FeS-contain_CDGSH-typ"/>
</dbReference>
<evidence type="ECO:0000259" key="6">
    <source>
        <dbReference type="SMART" id="SM00704"/>
    </source>
</evidence>
<dbReference type="PANTHER" id="PTHR46491">
    <property type="entry name" value="CDGSH IRON SULFUR DOMAIN PROTEIN HOMOLOG"/>
    <property type="match status" value="1"/>
</dbReference>
<dbReference type="GO" id="GO:0005739">
    <property type="term" value="C:mitochondrion"/>
    <property type="evidence" value="ECO:0007669"/>
    <property type="project" value="TreeGrafter"/>
</dbReference>
<dbReference type="GO" id="GO:0046872">
    <property type="term" value="F:metal ion binding"/>
    <property type="evidence" value="ECO:0007669"/>
    <property type="project" value="UniProtKB-KW"/>
</dbReference>
<name>A0AAU9JEU3_9CILI</name>
<reference evidence="7" key="1">
    <citation type="submission" date="2021-09" db="EMBL/GenBank/DDBJ databases">
        <authorList>
            <consortium name="AG Swart"/>
            <person name="Singh M."/>
            <person name="Singh A."/>
            <person name="Seah K."/>
            <person name="Emmerich C."/>
        </authorList>
    </citation>
    <scope>NUCLEOTIDE SEQUENCE</scope>
    <source>
        <strain evidence="7">ATCC30299</strain>
    </source>
</reference>
<keyword evidence="4" id="KW-0411">Iron-sulfur</keyword>
<evidence type="ECO:0000256" key="5">
    <source>
        <dbReference type="ARBA" id="ARBA00034078"/>
    </source>
</evidence>
<dbReference type="InterPro" id="IPR052950">
    <property type="entry name" value="CISD"/>
</dbReference>
<proteinExistence type="predicted"/>
<evidence type="ECO:0000313" key="8">
    <source>
        <dbReference type="Proteomes" id="UP001162131"/>
    </source>
</evidence>
<feature type="domain" description="Iron-binding zinc finger CDGSH type" evidence="6">
    <location>
        <begin position="90"/>
        <end position="123"/>
    </location>
</feature>
<organism evidence="7 8">
    <name type="scientific">Blepharisma stoltei</name>
    <dbReference type="NCBI Taxonomy" id="1481888"/>
    <lineage>
        <taxon>Eukaryota</taxon>
        <taxon>Sar</taxon>
        <taxon>Alveolata</taxon>
        <taxon>Ciliophora</taxon>
        <taxon>Postciliodesmatophora</taxon>
        <taxon>Heterotrichea</taxon>
        <taxon>Heterotrichida</taxon>
        <taxon>Blepharismidae</taxon>
        <taxon>Blepharisma</taxon>
    </lineage>
</organism>
<dbReference type="SMART" id="SM00704">
    <property type="entry name" value="ZnF_CDGSH"/>
    <property type="match status" value="2"/>
</dbReference>
<dbReference type="GO" id="GO:0051537">
    <property type="term" value="F:2 iron, 2 sulfur cluster binding"/>
    <property type="evidence" value="ECO:0007669"/>
    <property type="project" value="UniProtKB-KW"/>
</dbReference>
<keyword evidence="2" id="KW-0479">Metal-binding</keyword>
<dbReference type="Proteomes" id="UP001162131">
    <property type="component" value="Unassembled WGS sequence"/>
</dbReference>
<protein>
    <recommendedName>
        <fullName evidence="6">Iron-binding zinc finger CDGSH type domain-containing protein</fullName>
    </recommendedName>
</protein>
<dbReference type="Gene3D" id="3.40.5.90">
    <property type="entry name" value="CDGSH iron-sulfur domain, mitoNEET-type"/>
    <property type="match status" value="2"/>
</dbReference>
<evidence type="ECO:0000313" key="7">
    <source>
        <dbReference type="EMBL" id="CAG9324773.1"/>
    </source>
</evidence>
<sequence length="123" mass="14304">MMLKRFFAELEILEQRRNFNIYKIPNHVKKEPYMKSDQWTQNPVPVCVAKQPYVFKNPQLGTKKYYWCSCGLSKKQPFCDSTHMKTAFKPVPFVIQEKVSEVSLCLCKHTSSAPFCDGKACKS</sequence>
<dbReference type="EMBL" id="CAJZBQ010000036">
    <property type="protein sequence ID" value="CAG9324773.1"/>
    <property type="molecule type" value="Genomic_DNA"/>
</dbReference>
<evidence type="ECO:0000256" key="3">
    <source>
        <dbReference type="ARBA" id="ARBA00023004"/>
    </source>
</evidence>
<gene>
    <name evidence="7" type="ORF">BSTOLATCC_MIC36553</name>
</gene>